<dbReference type="RefSeq" id="XP_053018527.1">
    <property type="nucleotide sequence ID" value="XM_053167296.1"/>
</dbReference>
<organism evidence="2 3">
    <name type="scientific">Puccinia triticina</name>
    <dbReference type="NCBI Taxonomy" id="208348"/>
    <lineage>
        <taxon>Eukaryota</taxon>
        <taxon>Fungi</taxon>
        <taxon>Dikarya</taxon>
        <taxon>Basidiomycota</taxon>
        <taxon>Pucciniomycotina</taxon>
        <taxon>Pucciniomycetes</taxon>
        <taxon>Pucciniales</taxon>
        <taxon>Pucciniaceae</taxon>
        <taxon>Puccinia</taxon>
    </lineage>
</organism>
<protein>
    <submittedName>
        <fullName evidence="2">Uncharacterized protein</fullName>
    </submittedName>
</protein>
<evidence type="ECO:0000313" key="3">
    <source>
        <dbReference type="Proteomes" id="UP001164743"/>
    </source>
</evidence>
<evidence type="ECO:0000313" key="2">
    <source>
        <dbReference type="EMBL" id="WAQ82972.1"/>
    </source>
</evidence>
<feature type="region of interest" description="Disordered" evidence="1">
    <location>
        <begin position="1"/>
        <end position="30"/>
    </location>
</feature>
<name>A0ABY7CER1_9BASI</name>
<dbReference type="Proteomes" id="UP001164743">
    <property type="component" value="Chromosome 3A"/>
</dbReference>
<gene>
    <name evidence="2" type="ORF">PtA15_3A338</name>
</gene>
<evidence type="ECO:0000256" key="1">
    <source>
        <dbReference type="SAM" id="MobiDB-lite"/>
    </source>
</evidence>
<dbReference type="GeneID" id="77808191"/>
<accession>A0ABY7CER1</accession>
<dbReference type="EMBL" id="CP110423">
    <property type="protein sequence ID" value="WAQ82972.1"/>
    <property type="molecule type" value="Genomic_DNA"/>
</dbReference>
<reference evidence="2" key="1">
    <citation type="submission" date="2022-10" db="EMBL/GenBank/DDBJ databases">
        <title>Puccinia triticina Genome sequencing and assembly.</title>
        <authorList>
            <person name="Li C."/>
        </authorList>
    </citation>
    <scope>NUCLEOTIDE SEQUENCE</scope>
    <source>
        <strain evidence="2">Pt15</strain>
    </source>
</reference>
<sequence>MVSRTSFIDTHQNQQSNGTTRWQSTATQQNHQVHLDCLEANVEENDYTVYTAGDLEFKAA</sequence>
<keyword evidence="3" id="KW-1185">Reference proteome</keyword>
<proteinExistence type="predicted"/>